<evidence type="ECO:0000313" key="20">
    <source>
        <dbReference type="EMBL" id="QUH31899.1"/>
    </source>
</evidence>
<comment type="cofactor">
    <cofactor evidence="1">
        <name>Mg(2+)</name>
        <dbReference type="ChEBI" id="CHEBI:18420"/>
    </cofactor>
</comment>
<dbReference type="Pfam" id="PF00224">
    <property type="entry name" value="PK"/>
    <property type="match status" value="1"/>
</dbReference>
<dbReference type="Gene3D" id="2.40.33.10">
    <property type="entry name" value="PK beta-barrel domain-like"/>
    <property type="match status" value="1"/>
</dbReference>
<evidence type="ECO:0000256" key="13">
    <source>
        <dbReference type="ARBA" id="ARBA00022958"/>
    </source>
</evidence>
<dbReference type="NCBIfam" id="TIGR01064">
    <property type="entry name" value="pyruv_kin"/>
    <property type="match status" value="1"/>
</dbReference>
<protein>
    <recommendedName>
        <fullName evidence="6 16">Pyruvate kinase</fullName>
        <ecNumber evidence="5 16">2.7.1.40</ecNumber>
    </recommendedName>
</protein>
<keyword evidence="7 17" id="KW-0808">Transferase</keyword>
<evidence type="ECO:0000313" key="21">
    <source>
        <dbReference type="Proteomes" id="UP000677305"/>
    </source>
</evidence>
<dbReference type="EMBL" id="CP058561">
    <property type="protein sequence ID" value="QUH31899.1"/>
    <property type="molecule type" value="Genomic_DNA"/>
</dbReference>
<keyword evidence="14 17" id="KW-0324">Glycolysis</keyword>
<dbReference type="InterPro" id="IPR040442">
    <property type="entry name" value="Pyrv_kinase-like_dom_sf"/>
</dbReference>
<evidence type="ECO:0000256" key="6">
    <source>
        <dbReference type="ARBA" id="ARBA00018587"/>
    </source>
</evidence>
<dbReference type="PANTHER" id="PTHR11817">
    <property type="entry name" value="PYRUVATE KINASE"/>
    <property type="match status" value="1"/>
</dbReference>
<evidence type="ECO:0000256" key="3">
    <source>
        <dbReference type="ARBA" id="ARBA00004997"/>
    </source>
</evidence>
<evidence type="ECO:0000259" key="19">
    <source>
        <dbReference type="Pfam" id="PF02887"/>
    </source>
</evidence>
<evidence type="ECO:0000256" key="2">
    <source>
        <dbReference type="ARBA" id="ARBA00001958"/>
    </source>
</evidence>
<dbReference type="UniPathway" id="UPA00109">
    <property type="reaction ID" value="UER00188"/>
</dbReference>
<dbReference type="InterPro" id="IPR015793">
    <property type="entry name" value="Pyrv_Knase_brl"/>
</dbReference>
<keyword evidence="8" id="KW-0479">Metal-binding</keyword>
<dbReference type="Pfam" id="PF02887">
    <property type="entry name" value="PK_C"/>
    <property type="match status" value="1"/>
</dbReference>
<comment type="similarity">
    <text evidence="4 17">Belongs to the pyruvate kinase family.</text>
</comment>
<feature type="domain" description="Pyruvate kinase C-terminal" evidence="19">
    <location>
        <begin position="359"/>
        <end position="471"/>
    </location>
</feature>
<dbReference type="SUPFAM" id="SSF50800">
    <property type="entry name" value="PK beta-barrel domain-like"/>
    <property type="match status" value="1"/>
</dbReference>
<keyword evidence="9" id="KW-0547">Nucleotide-binding</keyword>
<evidence type="ECO:0000256" key="8">
    <source>
        <dbReference type="ARBA" id="ARBA00022723"/>
    </source>
</evidence>
<dbReference type="FunFam" id="2.40.33.10:FF:000001">
    <property type="entry name" value="Pyruvate kinase"/>
    <property type="match status" value="1"/>
</dbReference>
<dbReference type="InterPro" id="IPR036918">
    <property type="entry name" value="Pyrv_Knase_C_sf"/>
</dbReference>
<feature type="domain" description="Pyruvate kinase barrel" evidence="18">
    <location>
        <begin position="6"/>
        <end position="328"/>
    </location>
</feature>
<dbReference type="AlphaFoldDB" id="A0A8J8SEN6"/>
<evidence type="ECO:0000256" key="14">
    <source>
        <dbReference type="ARBA" id="ARBA00023152"/>
    </source>
</evidence>
<comment type="catalytic activity">
    <reaction evidence="17">
        <text>pyruvate + ATP = phosphoenolpyruvate + ADP + H(+)</text>
        <dbReference type="Rhea" id="RHEA:18157"/>
        <dbReference type="ChEBI" id="CHEBI:15361"/>
        <dbReference type="ChEBI" id="CHEBI:15378"/>
        <dbReference type="ChEBI" id="CHEBI:30616"/>
        <dbReference type="ChEBI" id="CHEBI:58702"/>
        <dbReference type="ChEBI" id="CHEBI:456216"/>
        <dbReference type="EC" id="2.7.1.40"/>
    </reaction>
</comment>
<dbReference type="KEGG" id="vgu:HYG85_02550"/>
<dbReference type="SUPFAM" id="SSF51621">
    <property type="entry name" value="Phosphoenolpyruvate/pyruvate domain"/>
    <property type="match status" value="1"/>
</dbReference>
<evidence type="ECO:0000256" key="15">
    <source>
        <dbReference type="ARBA" id="ARBA00023317"/>
    </source>
</evidence>
<dbReference type="GO" id="GO:0004743">
    <property type="term" value="F:pyruvate kinase activity"/>
    <property type="evidence" value="ECO:0007669"/>
    <property type="project" value="UniProtKB-UniRule"/>
</dbReference>
<keyword evidence="10 17" id="KW-0418">Kinase</keyword>
<dbReference type="NCBIfam" id="NF004978">
    <property type="entry name" value="PRK06354.1"/>
    <property type="match status" value="1"/>
</dbReference>
<reference evidence="20 21" key="1">
    <citation type="submission" date="2020-07" db="EMBL/GenBank/DDBJ databases">
        <title>Vallitalea guaymasensis genome.</title>
        <authorList>
            <person name="Postec A."/>
        </authorList>
    </citation>
    <scope>NUCLEOTIDE SEQUENCE [LARGE SCALE GENOMIC DNA]</scope>
    <source>
        <strain evidence="20 21">Ra1766G1</strain>
    </source>
</reference>
<keyword evidence="11" id="KW-0067">ATP-binding</keyword>
<dbReference type="Gene3D" id="3.40.1380.20">
    <property type="entry name" value="Pyruvate kinase, C-terminal domain"/>
    <property type="match status" value="1"/>
</dbReference>
<sequence>MLYKAKTKIICTIGPASDNRETITELVKNGLSIARLNLSHGTKEYYKKIINIIKEVRKELDVPIAILMDTRGPEIRTKNFVDGQLKLEVGQQISICNGDFDGTKEGFCITYPTLYKDVKKGSKVLIDDGLIELEVIQVDAKEKTIKCVVKNGGIVKNKKGINVPNVNVNLPAITEKDKEEILYGLEHDIDFIAASFIRKEEDVLEIRKFIDDNGGKDVKIISKIENQQGVDNIDSIIKVSDAIMIARGDLGVETPTELIPIVQKMIIDKCNQNELPVITATQMLDSMIKNPRPTRAEVSDVANAIIDGTDAIMLSGETAAGLYPVEAVKVMSKIAYASESMTDHEQRNICKKSKTSITHAVSYSAYTTAIHLKAKAVICPTYSGNTARMISMYRPNVQIIAVTSDEKVRRQMQLLWGVTPLFLKQETSTDILFYKSVIMARELGIVNSKDLVVITAGVPLAEGSKTNLMKVQVVE</sequence>
<dbReference type="Gene3D" id="3.20.20.60">
    <property type="entry name" value="Phosphoenolpyruvate-binding domains"/>
    <property type="match status" value="1"/>
</dbReference>
<dbReference type="GO" id="GO:0016301">
    <property type="term" value="F:kinase activity"/>
    <property type="evidence" value="ECO:0007669"/>
    <property type="project" value="UniProtKB-KW"/>
</dbReference>
<accession>A0A8J8SEN6</accession>
<keyword evidence="12 17" id="KW-0460">Magnesium</keyword>
<keyword evidence="13" id="KW-0630">Potassium</keyword>
<dbReference type="GO" id="GO:0006950">
    <property type="term" value="P:response to stress"/>
    <property type="evidence" value="ECO:0007669"/>
    <property type="project" value="UniProtKB-ARBA"/>
</dbReference>
<proteinExistence type="inferred from homology"/>
<dbReference type="NCBIfam" id="NF004491">
    <property type="entry name" value="PRK05826.1"/>
    <property type="match status" value="1"/>
</dbReference>
<comment type="cofactor">
    <cofactor evidence="2">
        <name>K(+)</name>
        <dbReference type="ChEBI" id="CHEBI:29103"/>
    </cofactor>
</comment>
<dbReference type="InterPro" id="IPR015795">
    <property type="entry name" value="Pyrv_Knase_C"/>
</dbReference>
<evidence type="ECO:0000256" key="7">
    <source>
        <dbReference type="ARBA" id="ARBA00022679"/>
    </source>
</evidence>
<dbReference type="InterPro" id="IPR015806">
    <property type="entry name" value="Pyrv_Knase_insert_dom_sf"/>
</dbReference>
<dbReference type="InterPro" id="IPR015813">
    <property type="entry name" value="Pyrv/PenolPyrv_kinase-like_dom"/>
</dbReference>
<dbReference type="InterPro" id="IPR001697">
    <property type="entry name" value="Pyr_Knase"/>
</dbReference>
<dbReference type="GO" id="GO:0030955">
    <property type="term" value="F:potassium ion binding"/>
    <property type="evidence" value="ECO:0007669"/>
    <property type="project" value="UniProtKB-UniRule"/>
</dbReference>
<keyword evidence="21" id="KW-1185">Reference proteome</keyword>
<dbReference type="FunFam" id="3.20.20.60:FF:000001">
    <property type="entry name" value="Pyruvate kinase"/>
    <property type="match status" value="1"/>
</dbReference>
<evidence type="ECO:0000256" key="11">
    <source>
        <dbReference type="ARBA" id="ARBA00022840"/>
    </source>
</evidence>
<dbReference type="Proteomes" id="UP000677305">
    <property type="component" value="Chromosome"/>
</dbReference>
<dbReference type="GO" id="GO:0005524">
    <property type="term" value="F:ATP binding"/>
    <property type="evidence" value="ECO:0007669"/>
    <property type="project" value="UniProtKB-KW"/>
</dbReference>
<dbReference type="SUPFAM" id="SSF52935">
    <property type="entry name" value="PK C-terminal domain-like"/>
    <property type="match status" value="1"/>
</dbReference>
<evidence type="ECO:0000256" key="1">
    <source>
        <dbReference type="ARBA" id="ARBA00001946"/>
    </source>
</evidence>
<comment type="pathway">
    <text evidence="3 17">Carbohydrate degradation; glycolysis; pyruvate from D-glyceraldehyde 3-phosphate: step 5/5.</text>
</comment>
<evidence type="ECO:0000256" key="4">
    <source>
        <dbReference type="ARBA" id="ARBA00008663"/>
    </source>
</evidence>
<dbReference type="EC" id="2.7.1.40" evidence="5 16"/>
<evidence type="ECO:0000256" key="10">
    <source>
        <dbReference type="ARBA" id="ARBA00022777"/>
    </source>
</evidence>
<evidence type="ECO:0000256" key="17">
    <source>
        <dbReference type="RuleBase" id="RU000504"/>
    </source>
</evidence>
<evidence type="ECO:0000256" key="16">
    <source>
        <dbReference type="NCBIfam" id="TIGR01064"/>
    </source>
</evidence>
<organism evidence="20 21">
    <name type="scientific">Vallitalea guaymasensis</name>
    <dbReference type="NCBI Taxonomy" id="1185412"/>
    <lineage>
        <taxon>Bacteria</taxon>
        <taxon>Bacillati</taxon>
        <taxon>Bacillota</taxon>
        <taxon>Clostridia</taxon>
        <taxon>Lachnospirales</taxon>
        <taxon>Vallitaleaceae</taxon>
        <taxon>Vallitalea</taxon>
    </lineage>
</organism>
<evidence type="ECO:0000256" key="9">
    <source>
        <dbReference type="ARBA" id="ARBA00022741"/>
    </source>
</evidence>
<dbReference type="OrthoDB" id="9812123at2"/>
<evidence type="ECO:0000259" key="18">
    <source>
        <dbReference type="Pfam" id="PF00224"/>
    </source>
</evidence>
<evidence type="ECO:0000256" key="12">
    <source>
        <dbReference type="ARBA" id="ARBA00022842"/>
    </source>
</evidence>
<evidence type="ECO:0000256" key="5">
    <source>
        <dbReference type="ARBA" id="ARBA00012142"/>
    </source>
</evidence>
<dbReference type="PROSITE" id="PS00110">
    <property type="entry name" value="PYRUVATE_KINASE"/>
    <property type="match status" value="1"/>
</dbReference>
<dbReference type="InterPro" id="IPR018209">
    <property type="entry name" value="Pyrv_Knase_AS"/>
</dbReference>
<keyword evidence="15 20" id="KW-0670">Pyruvate</keyword>
<gene>
    <name evidence="20" type="primary">pyk</name>
    <name evidence="20" type="ORF">HYG85_02550</name>
</gene>
<dbReference type="PRINTS" id="PR01050">
    <property type="entry name" value="PYRUVTKNASE"/>
</dbReference>
<name>A0A8J8SEN6_9FIRM</name>
<dbReference type="InterPro" id="IPR011037">
    <property type="entry name" value="Pyrv_Knase-like_insert_dom_sf"/>
</dbReference>
<dbReference type="GO" id="GO:0000287">
    <property type="term" value="F:magnesium ion binding"/>
    <property type="evidence" value="ECO:0007669"/>
    <property type="project" value="UniProtKB-UniRule"/>
</dbReference>